<feature type="binding site" evidence="4">
    <location>
        <position position="349"/>
    </location>
    <ligand>
        <name>Mg(2+)</name>
        <dbReference type="ChEBI" id="CHEBI:18420"/>
        <note>structural</note>
    </ligand>
</feature>
<keyword evidence="3 4" id="KW-0378">Hydrolase</keyword>
<dbReference type="InterPro" id="IPR014086">
    <property type="entry name" value="AtzD/Barbiturase"/>
</dbReference>
<feature type="binding site" evidence="4">
    <location>
        <begin position="343"/>
        <end position="344"/>
    </location>
    <ligand>
        <name>substrate</name>
    </ligand>
</feature>
<dbReference type="OrthoDB" id="569708at2"/>
<organism evidence="5 6">
    <name type="scientific">Albimonas pacifica</name>
    <dbReference type="NCBI Taxonomy" id="1114924"/>
    <lineage>
        <taxon>Bacteria</taxon>
        <taxon>Pseudomonadati</taxon>
        <taxon>Pseudomonadota</taxon>
        <taxon>Alphaproteobacteria</taxon>
        <taxon>Rhodobacterales</taxon>
        <taxon>Paracoccaceae</taxon>
        <taxon>Albimonas</taxon>
    </lineage>
</organism>
<feature type="binding site" evidence="4">
    <location>
        <position position="324"/>
    </location>
    <ligand>
        <name>substrate</name>
    </ligand>
</feature>
<proteinExistence type="inferred from homology"/>
<comment type="function">
    <text evidence="4">Responsible for the hydrolysis of cyanuric acid, an intermediate formed during catabolism of s-triazine based compounds in herbicides such as atrazine and polymers such as melamine. Catalyzes the hydrolytic opening of the s-triazine ring of cyanuric acid (2,4,6-trihydroxy-s-triazine) to yield carbon dioxide and carboxybiuret, which spontaneously decarboxylates to biuret.</text>
</comment>
<dbReference type="Pfam" id="PF09663">
    <property type="entry name" value="Amido_AtzD_TrzD"/>
    <property type="match status" value="1"/>
</dbReference>
<sequence length="364" mass="37035">MARETRIHRLSMSGPEDVSAILARIGRGEIAPAAIRAILGKTEGNGCVNDFTRGYAVASLKAALAPLVPPGALDRISMVMSGGTEGGLSPHWLVFEEIATDAPAGPPALAIGVARTRALAPAEIGRVAQAELVREATLEAMAEAGIADTAAVHYVQVKCPLLTAERVAHAGGPSAVATTSMIKSMGLSRGASALGIALALGEIEPQVLTDAAIGDDWSLWSGRASCSAGVELEDCEVAVLGLSDAWSGPLRIAHGVMADAIDAPAVADLLAGFDPAFRAQLSPAGRDRFVALLAKAEASTAGTIRGARHTMLDDSDISSTRHARGFVGGMLAGLTGTTELFVSGGAEHQGPDGGGPCAAIWREG</sequence>
<evidence type="ECO:0000256" key="4">
    <source>
        <dbReference type="HAMAP-Rule" id="MF_01989"/>
    </source>
</evidence>
<dbReference type="InterPro" id="IPR043007">
    <property type="entry name" value="AtzD/Barbiturase_RUC"/>
</dbReference>
<dbReference type="Proteomes" id="UP000199377">
    <property type="component" value="Unassembled WGS sequence"/>
</dbReference>
<dbReference type="UniPathway" id="UPA00008">
    <property type="reaction ID" value="UER00502"/>
</dbReference>
<dbReference type="GO" id="GO:0019381">
    <property type="term" value="P:atrazine catabolic process"/>
    <property type="evidence" value="ECO:0007669"/>
    <property type="project" value="UniProtKB-UniRule"/>
</dbReference>
<keyword evidence="6" id="KW-1185">Reference proteome</keyword>
<keyword evidence="4" id="KW-0479">Metal-binding</keyword>
<dbReference type="NCBIfam" id="TIGR02714">
    <property type="entry name" value="amido_AtzD_TrzD"/>
    <property type="match status" value="1"/>
</dbReference>
<feature type="binding site" evidence="4">
    <location>
        <position position="297"/>
    </location>
    <ligand>
        <name>Mg(2+)</name>
        <dbReference type="ChEBI" id="CHEBI:18420"/>
        <note>structural</note>
    </ligand>
</feature>
<feature type="site" description="Important for substrate specificity" evidence="4">
    <location>
        <position position="320"/>
    </location>
</feature>
<dbReference type="EC" id="3.5.2.15" evidence="4"/>
<dbReference type="AlphaFoldDB" id="A0A1I3BUX1"/>
<dbReference type="STRING" id="1114924.SAMN05216258_101362"/>
<evidence type="ECO:0000313" key="6">
    <source>
        <dbReference type="Proteomes" id="UP000199377"/>
    </source>
</evidence>
<feature type="binding site" evidence="4">
    <location>
        <position position="354"/>
    </location>
    <ligand>
        <name>Mg(2+)</name>
        <dbReference type="ChEBI" id="CHEBI:18420"/>
        <note>structural</note>
    </ligand>
</feature>
<accession>A0A1I3BUX1</accession>
<evidence type="ECO:0000313" key="5">
    <source>
        <dbReference type="EMBL" id="SFH66077.1"/>
    </source>
</evidence>
<protein>
    <recommendedName>
        <fullName evidence="4">Cyanuric acid amidohydrolase</fullName>
        <shortName evidence="4">CAH</shortName>
        <ecNumber evidence="4">3.5.2.15</ecNumber>
    </recommendedName>
</protein>
<dbReference type="GO" id="GO:0018753">
    <property type="term" value="F:cyanuric acid amidohydrolase activity"/>
    <property type="evidence" value="ECO:0007669"/>
    <property type="project" value="UniProtKB-UniRule"/>
</dbReference>
<feature type="region of interest" description="RU A" evidence="4">
    <location>
        <begin position="1"/>
        <end position="101"/>
    </location>
</feature>
<feature type="binding site" evidence="4">
    <location>
        <position position="350"/>
    </location>
    <ligand>
        <name>Mg(2+)</name>
        <dbReference type="ChEBI" id="CHEBI:18420"/>
        <note>structural</note>
    </ligand>
</feature>
<comment type="activity regulation">
    <text evidence="4">Inhibited by barbituric acid.</text>
</comment>
<feature type="binding site" evidence="4">
    <location>
        <position position="189"/>
    </location>
    <ligand>
        <name>substrate</name>
    </ligand>
</feature>
<name>A0A1I3BUX1_9RHOB</name>
<dbReference type="HAMAP" id="MF_01989">
    <property type="entry name" value="Cyc_amidohydrol"/>
    <property type="match status" value="1"/>
</dbReference>
<dbReference type="InterPro" id="IPR043008">
    <property type="entry name" value="AtzD/Barbiturase_RUA"/>
</dbReference>
<feature type="binding site" evidence="4">
    <location>
        <begin position="81"/>
        <end position="82"/>
    </location>
    <ligand>
        <name>substrate</name>
    </ligand>
</feature>
<dbReference type="Gene3D" id="3.30.1330.160">
    <property type="entry name" value="Cyanuric acid hydrolase/Barbituras, RU C"/>
    <property type="match status" value="1"/>
</dbReference>
<evidence type="ECO:0000256" key="2">
    <source>
        <dbReference type="ARBA" id="ARBA00011881"/>
    </source>
</evidence>
<comment type="domain">
    <text evidence="4">The monomer structure is formed from three repeating units (RUs) that share the same structure as one another. The monomer, the active site and substrate all possess threefold rotational symmetry, to the extent that the active site possesses three potential Ser-Lys catalytic dyads. It is possible that any or all of the three active-site serines may act as nucleophile (albeit only one can do so per catalytic cycle).</text>
</comment>
<feature type="active site" evidence="4">
    <location>
        <position position="158"/>
    </location>
</feature>
<reference evidence="5 6" key="1">
    <citation type="submission" date="2016-10" db="EMBL/GenBank/DDBJ databases">
        <authorList>
            <person name="de Groot N.N."/>
        </authorList>
    </citation>
    <scope>NUCLEOTIDE SEQUENCE [LARGE SCALE GENOMIC DNA]</scope>
    <source>
        <strain evidence="5 6">CGMCC 1.11030</strain>
    </source>
</reference>
<gene>
    <name evidence="5" type="ORF">SAMN05216258_101362</name>
</gene>
<comment type="subunit">
    <text evidence="2 4">Homotetramer.</text>
</comment>
<comment type="caution">
    <text evidence="4">Lacks conserved residue(s) required for the propagation of feature annotation.</text>
</comment>
<comment type="similarity">
    <text evidence="1 4">Belongs to the cyclic amide hydrolase (CyAH) family.</text>
</comment>
<feature type="region of interest" description="RU C" evidence="4">
    <location>
        <begin position="250"/>
        <end position="364"/>
    </location>
</feature>
<dbReference type="Gene3D" id="3.30.1330.180">
    <property type="entry name" value="Cyanuric acid hydrolase/Barbiturase, RU B"/>
    <property type="match status" value="1"/>
</dbReference>
<evidence type="ECO:0000256" key="1">
    <source>
        <dbReference type="ARBA" id="ARBA00010947"/>
    </source>
</evidence>
<keyword evidence="4" id="KW-0460">Magnesium</keyword>
<dbReference type="RefSeq" id="WP_092857218.1">
    <property type="nucleotide sequence ID" value="NZ_FOQH01000001.1"/>
</dbReference>
<feature type="binding site" evidence="4">
    <location>
        <position position="351"/>
    </location>
    <ligand>
        <name>Mg(2+)</name>
        <dbReference type="ChEBI" id="CHEBI:18420"/>
        <note>structural</note>
    </ligand>
</feature>
<comment type="catalytic activity">
    <reaction evidence="4">
        <text>cyanurate + H2O = 1-carboxybiuret + H(+)</text>
        <dbReference type="Rhea" id="RHEA:70363"/>
        <dbReference type="ChEBI" id="CHEBI:15377"/>
        <dbReference type="ChEBI" id="CHEBI:15378"/>
        <dbReference type="ChEBI" id="CHEBI:38028"/>
        <dbReference type="ChEBI" id="CHEBI:142864"/>
        <dbReference type="EC" id="3.5.2.15"/>
    </reaction>
</comment>
<comment type="pathway">
    <text evidence="4">Xenobiotic degradation; atrazine degradation; biuret from cyanurate: step 1/1.</text>
</comment>
<dbReference type="InterPro" id="IPR043006">
    <property type="entry name" value="AtzD/Barbiturase_RUB"/>
</dbReference>
<dbReference type="GO" id="GO:0046872">
    <property type="term" value="F:metal ion binding"/>
    <property type="evidence" value="ECO:0007669"/>
    <property type="project" value="UniProtKB-UniRule"/>
</dbReference>
<evidence type="ECO:0000256" key="3">
    <source>
        <dbReference type="ARBA" id="ARBA00022801"/>
    </source>
</evidence>
<dbReference type="Gene3D" id="3.30.1330.170">
    <property type="entry name" value="Cyanuric acid hydrolase/Barbiturase, RU A"/>
    <property type="match status" value="1"/>
</dbReference>
<feature type="active site" description="Nucleophile" evidence="4">
    <location>
        <position position="227"/>
    </location>
</feature>
<feature type="binding site" evidence="4">
    <location>
        <position position="346"/>
    </location>
    <ligand>
        <name>Mg(2+)</name>
        <dbReference type="ChEBI" id="CHEBI:18420"/>
        <note>structural</note>
    </ligand>
</feature>
<dbReference type="EMBL" id="FOQH01000001">
    <property type="protein sequence ID" value="SFH66077.1"/>
    <property type="molecule type" value="Genomic_DNA"/>
</dbReference>
<feature type="binding site" evidence="4">
    <location>
        <position position="53"/>
    </location>
    <ligand>
        <name>substrate</name>
    </ligand>
</feature>
<feature type="binding site" evidence="4">
    <location>
        <begin position="227"/>
        <end position="228"/>
    </location>
    <ligand>
        <name>substrate</name>
    </ligand>
</feature>